<dbReference type="Pfam" id="PF03229">
    <property type="entry name" value="Alpha_GJ"/>
    <property type="match status" value="1"/>
</dbReference>
<reference evidence="4" key="1">
    <citation type="journal article" date="2012" name="Nature">
        <title>The oyster genome reveals stress adaptation and complexity of shell formation.</title>
        <authorList>
            <person name="Zhang G."/>
            <person name="Fang X."/>
            <person name="Guo X."/>
            <person name="Li L."/>
            <person name="Luo R."/>
            <person name="Xu F."/>
            <person name="Yang P."/>
            <person name="Zhang L."/>
            <person name="Wang X."/>
            <person name="Qi H."/>
            <person name="Xiong Z."/>
            <person name="Que H."/>
            <person name="Xie Y."/>
            <person name="Holland P.W."/>
            <person name="Paps J."/>
            <person name="Zhu Y."/>
            <person name="Wu F."/>
            <person name="Chen Y."/>
            <person name="Wang J."/>
            <person name="Peng C."/>
            <person name="Meng J."/>
            <person name="Yang L."/>
            <person name="Liu J."/>
            <person name="Wen B."/>
            <person name="Zhang N."/>
            <person name="Huang Z."/>
            <person name="Zhu Q."/>
            <person name="Feng Y."/>
            <person name="Mount A."/>
            <person name="Hedgecock D."/>
            <person name="Xu Z."/>
            <person name="Liu Y."/>
            <person name="Domazet-Loso T."/>
            <person name="Du Y."/>
            <person name="Sun X."/>
            <person name="Zhang S."/>
            <person name="Liu B."/>
            <person name="Cheng P."/>
            <person name="Jiang X."/>
            <person name="Li J."/>
            <person name="Fan D."/>
            <person name="Wang W."/>
            <person name="Fu W."/>
            <person name="Wang T."/>
            <person name="Wang B."/>
            <person name="Zhang J."/>
            <person name="Peng Z."/>
            <person name="Li Y."/>
            <person name="Li N."/>
            <person name="Wang J."/>
            <person name="Chen M."/>
            <person name="He Y."/>
            <person name="Tan F."/>
            <person name="Song X."/>
            <person name="Zheng Q."/>
            <person name="Huang R."/>
            <person name="Yang H."/>
            <person name="Du X."/>
            <person name="Chen L."/>
            <person name="Yang M."/>
            <person name="Gaffney P.M."/>
            <person name="Wang S."/>
            <person name="Luo L."/>
            <person name="She Z."/>
            <person name="Ming Y."/>
            <person name="Huang W."/>
            <person name="Zhang S."/>
            <person name="Huang B."/>
            <person name="Zhang Y."/>
            <person name="Qu T."/>
            <person name="Ni P."/>
            <person name="Miao G."/>
            <person name="Wang J."/>
            <person name="Wang Q."/>
            <person name="Steinberg C.E."/>
            <person name="Wang H."/>
            <person name="Li N."/>
            <person name="Qian L."/>
            <person name="Zhang G."/>
            <person name="Li Y."/>
            <person name="Yang H."/>
            <person name="Liu X."/>
            <person name="Wang J."/>
            <person name="Yin Y."/>
            <person name="Wang J."/>
        </authorList>
    </citation>
    <scope>NUCLEOTIDE SEQUENCE [LARGE SCALE GENOMIC DNA]</scope>
    <source>
        <strain evidence="4">05x7-T-G4-1.051#20</strain>
    </source>
</reference>
<organism evidence="4">
    <name type="scientific">Magallana gigas</name>
    <name type="common">Pacific oyster</name>
    <name type="synonym">Crassostrea gigas</name>
    <dbReference type="NCBI Taxonomy" id="29159"/>
    <lineage>
        <taxon>Eukaryota</taxon>
        <taxon>Metazoa</taxon>
        <taxon>Spiralia</taxon>
        <taxon>Lophotrochozoa</taxon>
        <taxon>Mollusca</taxon>
        <taxon>Bivalvia</taxon>
        <taxon>Autobranchia</taxon>
        <taxon>Pteriomorphia</taxon>
        <taxon>Ostreida</taxon>
        <taxon>Ostreoidea</taxon>
        <taxon>Ostreidae</taxon>
        <taxon>Magallana</taxon>
    </lineage>
</organism>
<sequence length="218" mass="24385">MRGVLVCMLVILVVYGNVWRKCIRNKGRRLECKDTKGNLTCRDISEVMKNVEVLVLRRVYISALDITPVCLPQLKKIIVEKARNMVCKDFKEFEMITSINGQSCLEDTTTAQNETTTSTTLRTTTTSHATAPTTTVSSQRSPLTTREKDLLTAAVFIVIGGLFGFLCLAFAVIMAINKMKRCCRRKHTSIRKIPTPQSLGSLESGSSQTLYLRTLKTE</sequence>
<feature type="transmembrane region" description="Helical" evidence="2">
    <location>
        <begin position="150"/>
        <end position="176"/>
    </location>
</feature>
<dbReference type="InterPro" id="IPR004913">
    <property type="entry name" value="Herpes_gJ"/>
</dbReference>
<gene>
    <name evidence="4" type="ORF">CGI_10000764</name>
</gene>
<keyword evidence="2" id="KW-0472">Membrane</keyword>
<evidence type="ECO:0000256" key="1">
    <source>
        <dbReference type="SAM" id="MobiDB-lite"/>
    </source>
</evidence>
<evidence type="ECO:0000313" key="4">
    <source>
        <dbReference type="EMBL" id="EKC23048.1"/>
    </source>
</evidence>
<dbReference type="InParanoid" id="K1PN46"/>
<name>K1PN46_MAGGI</name>
<protein>
    <submittedName>
        <fullName evidence="4">Uncharacterized protein</fullName>
    </submittedName>
</protein>
<feature type="region of interest" description="Disordered" evidence="1">
    <location>
        <begin position="114"/>
        <end position="141"/>
    </location>
</feature>
<feature type="chain" id="PRO_5044327916" evidence="3">
    <location>
        <begin position="17"/>
        <end position="218"/>
    </location>
</feature>
<feature type="compositionally biased region" description="Low complexity" evidence="1">
    <location>
        <begin position="114"/>
        <end position="138"/>
    </location>
</feature>
<keyword evidence="3" id="KW-0732">Signal</keyword>
<keyword evidence="2" id="KW-0812">Transmembrane</keyword>
<keyword evidence="2" id="KW-1133">Transmembrane helix</keyword>
<evidence type="ECO:0000256" key="3">
    <source>
        <dbReference type="SAM" id="SignalP"/>
    </source>
</evidence>
<feature type="signal peptide" evidence="3">
    <location>
        <begin position="1"/>
        <end position="16"/>
    </location>
</feature>
<evidence type="ECO:0000256" key="2">
    <source>
        <dbReference type="SAM" id="Phobius"/>
    </source>
</evidence>
<dbReference type="HOGENOM" id="CLU_1267982_0_0_1"/>
<dbReference type="EMBL" id="JH816067">
    <property type="protein sequence ID" value="EKC23048.1"/>
    <property type="molecule type" value="Genomic_DNA"/>
</dbReference>
<accession>K1PN46</accession>
<dbReference type="AlphaFoldDB" id="K1PN46"/>
<proteinExistence type="predicted"/>